<evidence type="ECO:0000313" key="1">
    <source>
        <dbReference type="EMBL" id="GAF97110.1"/>
    </source>
</evidence>
<accession>X0V903</accession>
<name>X0V903_9ZZZZ</name>
<feature type="non-terminal residue" evidence="1">
    <location>
        <position position="1"/>
    </location>
</feature>
<gene>
    <name evidence="1" type="ORF">S01H1_21731</name>
</gene>
<reference evidence="1" key="1">
    <citation type="journal article" date="2014" name="Front. Microbiol.">
        <title>High frequency of phylogenetically diverse reductive dehalogenase-homologous genes in deep subseafloor sedimentary metagenomes.</title>
        <authorList>
            <person name="Kawai M."/>
            <person name="Futagami T."/>
            <person name="Toyoda A."/>
            <person name="Takaki Y."/>
            <person name="Nishi S."/>
            <person name="Hori S."/>
            <person name="Arai W."/>
            <person name="Tsubouchi T."/>
            <person name="Morono Y."/>
            <person name="Uchiyama I."/>
            <person name="Ito T."/>
            <person name="Fujiyama A."/>
            <person name="Inagaki F."/>
            <person name="Takami H."/>
        </authorList>
    </citation>
    <scope>NUCLEOTIDE SEQUENCE</scope>
    <source>
        <strain evidence="1">Expedition CK06-06</strain>
    </source>
</reference>
<comment type="caution">
    <text evidence="1">The sequence shown here is derived from an EMBL/GenBank/DDBJ whole genome shotgun (WGS) entry which is preliminary data.</text>
</comment>
<dbReference type="AlphaFoldDB" id="X0V903"/>
<dbReference type="EMBL" id="BARS01012104">
    <property type="protein sequence ID" value="GAF97110.1"/>
    <property type="molecule type" value="Genomic_DNA"/>
</dbReference>
<proteinExistence type="predicted"/>
<sequence>PLLVIFALRVAVQVKRFTARMEQVHFGVH</sequence>
<organism evidence="1">
    <name type="scientific">marine sediment metagenome</name>
    <dbReference type="NCBI Taxonomy" id="412755"/>
    <lineage>
        <taxon>unclassified sequences</taxon>
        <taxon>metagenomes</taxon>
        <taxon>ecological metagenomes</taxon>
    </lineage>
</organism>
<protein>
    <submittedName>
        <fullName evidence="1">Uncharacterized protein</fullName>
    </submittedName>
</protein>